<feature type="transmembrane region" description="Helical" evidence="2">
    <location>
        <begin position="144"/>
        <end position="165"/>
    </location>
</feature>
<feature type="transmembrane region" description="Helical" evidence="2">
    <location>
        <begin position="341"/>
        <end position="364"/>
    </location>
</feature>
<name>A0A5C4WTN6_9MICO</name>
<gene>
    <name evidence="4" type="ORF">FHQ09_17760</name>
</gene>
<feature type="transmembrane region" description="Helical" evidence="2">
    <location>
        <begin position="305"/>
        <end position="329"/>
    </location>
</feature>
<dbReference type="PANTHER" id="PTHR43849:SF2">
    <property type="entry name" value="BLL3936 PROTEIN"/>
    <property type="match status" value="1"/>
</dbReference>
<feature type="transmembrane region" description="Helical" evidence="2">
    <location>
        <begin position="202"/>
        <end position="219"/>
    </location>
</feature>
<proteinExistence type="predicted"/>
<evidence type="ECO:0000256" key="2">
    <source>
        <dbReference type="SAM" id="Phobius"/>
    </source>
</evidence>
<evidence type="ECO:0000259" key="3">
    <source>
        <dbReference type="Pfam" id="PF06808"/>
    </source>
</evidence>
<dbReference type="AlphaFoldDB" id="A0A5C4WTN6"/>
<feature type="compositionally biased region" description="Polar residues" evidence="1">
    <location>
        <begin position="773"/>
        <end position="784"/>
    </location>
</feature>
<dbReference type="InterPro" id="IPR011853">
    <property type="entry name" value="TRAP_DctM-Dct_fused"/>
</dbReference>
<feature type="transmembrane region" description="Helical" evidence="2">
    <location>
        <begin position="693"/>
        <end position="716"/>
    </location>
</feature>
<accession>A0A5C4WTN6</accession>
<feature type="region of interest" description="Disordered" evidence="1">
    <location>
        <begin position="744"/>
        <end position="784"/>
    </location>
</feature>
<feature type="transmembrane region" description="Helical" evidence="2">
    <location>
        <begin position="444"/>
        <end position="462"/>
    </location>
</feature>
<feature type="domain" description="TRAP C4-dicarboxylate transport system permease DctM subunit" evidence="3">
    <location>
        <begin position="190"/>
        <end position="637"/>
    </location>
</feature>
<evidence type="ECO:0000313" key="5">
    <source>
        <dbReference type="Proteomes" id="UP000314223"/>
    </source>
</evidence>
<evidence type="ECO:0000313" key="4">
    <source>
        <dbReference type="EMBL" id="TNM51690.1"/>
    </source>
</evidence>
<keyword evidence="2" id="KW-0812">Transmembrane</keyword>
<reference evidence="4 5" key="1">
    <citation type="submission" date="2019-06" db="EMBL/GenBank/DDBJ databases">
        <authorList>
            <person name="Mardanova A.M."/>
            <person name="Pudova D.S."/>
            <person name="Shagimardanova E.I."/>
            <person name="Gogoleva N.E."/>
            <person name="Lutfullin M.T."/>
            <person name="Hadieva G.F."/>
            <person name="Sharipova M.R."/>
        </authorList>
    </citation>
    <scope>NUCLEOTIDE SEQUENCE [LARGE SCALE GENOMIC DNA]</scope>
    <source>
        <strain evidence="4 5">MG-1</strain>
    </source>
</reference>
<keyword evidence="2" id="KW-0472">Membrane</keyword>
<protein>
    <submittedName>
        <fullName evidence="4">TRAP transporter fused permease subunit</fullName>
    </submittedName>
</protein>
<feature type="transmembrane region" description="Helical" evidence="2">
    <location>
        <begin position="558"/>
        <end position="585"/>
    </location>
</feature>
<evidence type="ECO:0000256" key="1">
    <source>
        <dbReference type="SAM" id="MobiDB-lite"/>
    </source>
</evidence>
<feature type="transmembrane region" description="Helical" evidence="2">
    <location>
        <begin position="177"/>
        <end position="195"/>
    </location>
</feature>
<feature type="transmembrane region" description="Helical" evidence="2">
    <location>
        <begin position="650"/>
        <end position="673"/>
    </location>
</feature>
<feature type="transmembrane region" description="Helical" evidence="2">
    <location>
        <begin position="622"/>
        <end position="643"/>
    </location>
</feature>
<dbReference type="InterPro" id="IPR010656">
    <property type="entry name" value="DctM"/>
</dbReference>
<comment type="caution">
    <text evidence="4">The sequence shown here is derived from an EMBL/GenBank/DDBJ whole genome shotgun (WGS) entry which is preliminary data.</text>
</comment>
<dbReference type="EMBL" id="VDMQ01000016">
    <property type="protein sequence ID" value="TNM51690.1"/>
    <property type="molecule type" value="Genomic_DNA"/>
</dbReference>
<dbReference type="PANTHER" id="PTHR43849">
    <property type="entry name" value="BLL3936 PROTEIN"/>
    <property type="match status" value="1"/>
</dbReference>
<dbReference type="Proteomes" id="UP000314223">
    <property type="component" value="Unassembled WGS sequence"/>
</dbReference>
<feature type="transmembrane region" description="Helical" evidence="2">
    <location>
        <begin position="421"/>
        <end position="438"/>
    </location>
</feature>
<dbReference type="NCBIfam" id="TIGR02123">
    <property type="entry name" value="TRAP_fused"/>
    <property type="match status" value="1"/>
</dbReference>
<feature type="transmembrane region" description="Helical" evidence="2">
    <location>
        <begin position="531"/>
        <end position="552"/>
    </location>
</feature>
<dbReference type="Pfam" id="PF06808">
    <property type="entry name" value="DctM"/>
    <property type="match status" value="1"/>
</dbReference>
<feature type="transmembrane region" description="Helical" evidence="2">
    <location>
        <begin position="41"/>
        <end position="62"/>
    </location>
</feature>
<feature type="transmembrane region" description="Helical" evidence="2">
    <location>
        <begin position="370"/>
        <end position="394"/>
    </location>
</feature>
<feature type="region of interest" description="Disordered" evidence="1">
    <location>
        <begin position="108"/>
        <end position="138"/>
    </location>
</feature>
<organism evidence="4 5">
    <name type="scientific">Brevibacterium sediminis</name>
    <dbReference type="NCBI Taxonomy" id="1857024"/>
    <lineage>
        <taxon>Bacteria</taxon>
        <taxon>Bacillati</taxon>
        <taxon>Actinomycetota</taxon>
        <taxon>Actinomycetes</taxon>
        <taxon>Micrococcales</taxon>
        <taxon>Brevibacteriaceae</taxon>
        <taxon>Brevibacterium</taxon>
    </lineage>
</organism>
<dbReference type="RefSeq" id="WP_139470335.1">
    <property type="nucleotide sequence ID" value="NZ_VDMQ01000016.1"/>
</dbReference>
<sequence length="784" mass="81773">MSGRTAEAASTDPVQQTDVDELIAQYDEELPQRTLTRRLDLGVGIVCFVVSLFVLNQVFFPLRQGNQFYLMWFLAFVLPLVFVCYRPGFGRKAEAADKAAEAAEAVSTDGAGGKGRAGTEAGVASAKSSTSPKRRRAKNDNPSIIDWALVVITFLTCAYPVLPFFSGGFNEFLNRQGSLTGLDVVMGGVLLLLILEATRRTTGLILPIFCIVFFLYSYYGSYIPVNWPGSHAGQNFDQIVNALYNDASGFYGIPLDVAATYIVLFTIYGAVLDKTGAASFFIDLSFSLFKKSKAAPGRTVALSGFLLGTVSGSGTATAVSLGAVTWPVLKRAGYPKENAGGMLAASGIGAILSPPTLGAAAFIIAELLNVSYGLVLLWAVVPTLLYYLGIFLAIEIDSRKIEVDYTPPPGLRSWPIFKKGFYHFISLGIIVVFLALGMAPFKAVVYATLVGIGFGIIEIILARRGEPATILRAVWDVFYGALSTGIRSVLPVTSVCAAAGIIVSTITKTGLGQVISDILIKGAQAFSDDPTVILILTCIFAAVAVTVLGLAVPVTASFIISWVIVGPALITLGVPEAAAAMFIFYYAVLSEVSPPTALAAVASSAITGGRVIATMWQACKYAIPAFLVPLAFTFTPEGAALVAQGGFLGAVWTFLVSACAVAALAAGAGGWIIRRAGWPERILCFLAAGALLYLQPLSMMVGFAALALAVVIHLILRRKPATSSATGTAVGPAASATGTVTGAAASAKDEAPANAVDPSTAEADGSGDGFSTEPPSSGTPAGTN</sequence>
<feature type="transmembrane region" description="Helical" evidence="2">
    <location>
        <begin position="68"/>
        <end position="85"/>
    </location>
</feature>
<keyword evidence="2" id="KW-1133">Transmembrane helix</keyword>